<dbReference type="SUPFAM" id="SSF82199">
    <property type="entry name" value="SET domain"/>
    <property type="match status" value="1"/>
</dbReference>
<dbReference type="STRING" id="59895.A0A103XPR1"/>
<dbReference type="Gene3D" id="2.170.270.10">
    <property type="entry name" value="SET domain"/>
    <property type="match status" value="1"/>
</dbReference>
<accession>A0A103XPR1</accession>
<dbReference type="Proteomes" id="UP000243975">
    <property type="component" value="Unassembled WGS sequence"/>
</dbReference>
<organism evidence="3 4">
    <name type="scientific">Cynara cardunculus var. scolymus</name>
    <name type="common">Globe artichoke</name>
    <name type="synonym">Cynara scolymus</name>
    <dbReference type="NCBI Taxonomy" id="59895"/>
    <lineage>
        <taxon>Eukaryota</taxon>
        <taxon>Viridiplantae</taxon>
        <taxon>Streptophyta</taxon>
        <taxon>Embryophyta</taxon>
        <taxon>Tracheophyta</taxon>
        <taxon>Spermatophyta</taxon>
        <taxon>Magnoliopsida</taxon>
        <taxon>eudicotyledons</taxon>
        <taxon>Gunneridae</taxon>
        <taxon>Pentapetalae</taxon>
        <taxon>asterids</taxon>
        <taxon>campanulids</taxon>
        <taxon>Asterales</taxon>
        <taxon>Asteraceae</taxon>
        <taxon>Carduoideae</taxon>
        <taxon>Cardueae</taxon>
        <taxon>Carduinae</taxon>
        <taxon>Cynara</taxon>
    </lineage>
</organism>
<dbReference type="PANTHER" id="PTHR45747:SF14">
    <property type="entry name" value="HISTONE-LYSINE N-METHYLTRANSFERASE EZA1"/>
    <property type="match status" value="1"/>
</dbReference>
<dbReference type="InterPro" id="IPR045318">
    <property type="entry name" value="EZH1/2-like"/>
</dbReference>
<protein>
    <submittedName>
        <fullName evidence="3">SET domain-containing protein</fullName>
    </submittedName>
</protein>
<dbReference type="GO" id="GO:0031507">
    <property type="term" value="P:heterochromatin formation"/>
    <property type="evidence" value="ECO:0007669"/>
    <property type="project" value="TreeGrafter"/>
</dbReference>
<comment type="caution">
    <text evidence="3">The sequence shown here is derived from an EMBL/GenBank/DDBJ whole genome shotgun (WGS) entry which is preliminary data.</text>
</comment>
<dbReference type="InterPro" id="IPR001214">
    <property type="entry name" value="SET_dom"/>
</dbReference>
<feature type="domain" description="SET" evidence="2">
    <location>
        <begin position="28"/>
        <end position="168"/>
    </location>
</feature>
<dbReference type="GO" id="GO:0003682">
    <property type="term" value="F:chromatin binding"/>
    <property type="evidence" value="ECO:0007669"/>
    <property type="project" value="TreeGrafter"/>
</dbReference>
<dbReference type="AlphaFoldDB" id="A0A103XPR1"/>
<keyword evidence="4" id="KW-1185">Reference proteome</keyword>
<dbReference type="GO" id="GO:0046976">
    <property type="term" value="F:histone H3K27 methyltransferase activity"/>
    <property type="evidence" value="ECO:0007669"/>
    <property type="project" value="TreeGrafter"/>
</dbReference>
<dbReference type="PANTHER" id="PTHR45747">
    <property type="entry name" value="HISTONE-LYSINE N-METHYLTRANSFERASE E(Z)"/>
    <property type="match status" value="1"/>
</dbReference>
<dbReference type="EMBL" id="LEKV01004551">
    <property type="protein sequence ID" value="KVH94499.1"/>
    <property type="molecule type" value="Genomic_DNA"/>
</dbReference>
<name>A0A103XPR1_CYNCS</name>
<dbReference type="PROSITE" id="PS50280">
    <property type="entry name" value="SET"/>
    <property type="match status" value="1"/>
</dbReference>
<evidence type="ECO:0000256" key="1">
    <source>
        <dbReference type="SAM" id="MobiDB-lite"/>
    </source>
</evidence>
<dbReference type="Gramene" id="KVH94499">
    <property type="protein sequence ID" value="KVH94499"/>
    <property type="gene ID" value="Ccrd_003419"/>
</dbReference>
<evidence type="ECO:0000313" key="4">
    <source>
        <dbReference type="Proteomes" id="UP000243975"/>
    </source>
</evidence>
<dbReference type="SMART" id="SM00317">
    <property type="entry name" value="SET"/>
    <property type="match status" value="1"/>
</dbReference>
<dbReference type="GO" id="GO:0005634">
    <property type="term" value="C:nucleus"/>
    <property type="evidence" value="ECO:0007669"/>
    <property type="project" value="TreeGrafter"/>
</dbReference>
<sequence length="196" mass="23011">MHGNILMILRFCLENPMLLVGEHLYRYQSIYICRSSNHYIYIYIYVCMDCWLNQKYVMSAAKKDEYLGEYTGELISHEEADIRGKYYDLFINTEEINYNDTLKLKSTLSYAMQLVLDACRAGNKLKFANHSSKPNCYAKITKVGGDHRVAIFAKENLEAGQEIFYDYSYKPEQTPAWAQEPDDEHTRTDSRYLELQ</sequence>
<evidence type="ECO:0000259" key="2">
    <source>
        <dbReference type="PROSITE" id="PS50280"/>
    </source>
</evidence>
<gene>
    <name evidence="3" type="ORF">Ccrd_003419</name>
</gene>
<feature type="non-terminal residue" evidence="3">
    <location>
        <position position="196"/>
    </location>
</feature>
<dbReference type="Pfam" id="PF00856">
    <property type="entry name" value="SET"/>
    <property type="match status" value="1"/>
</dbReference>
<dbReference type="InterPro" id="IPR046341">
    <property type="entry name" value="SET_dom_sf"/>
</dbReference>
<proteinExistence type="predicted"/>
<feature type="compositionally biased region" description="Basic and acidic residues" evidence="1">
    <location>
        <begin position="184"/>
        <end position="196"/>
    </location>
</feature>
<evidence type="ECO:0000313" key="3">
    <source>
        <dbReference type="EMBL" id="KVH94499.1"/>
    </source>
</evidence>
<feature type="region of interest" description="Disordered" evidence="1">
    <location>
        <begin position="174"/>
        <end position="196"/>
    </location>
</feature>
<reference evidence="3 4" key="1">
    <citation type="journal article" date="2016" name="Sci. Rep.">
        <title>The genome sequence of the outbreeding globe artichoke constructed de novo incorporating a phase-aware low-pass sequencing strategy of F1 progeny.</title>
        <authorList>
            <person name="Scaglione D."/>
            <person name="Reyes-Chin-Wo S."/>
            <person name="Acquadro A."/>
            <person name="Froenicke L."/>
            <person name="Portis E."/>
            <person name="Beitel C."/>
            <person name="Tirone M."/>
            <person name="Mauro R."/>
            <person name="Lo Monaco A."/>
            <person name="Mauromicale G."/>
            <person name="Faccioli P."/>
            <person name="Cattivelli L."/>
            <person name="Rieseberg L."/>
            <person name="Michelmore R."/>
            <person name="Lanteri S."/>
        </authorList>
    </citation>
    <scope>NUCLEOTIDE SEQUENCE [LARGE SCALE GENOMIC DNA]</scope>
    <source>
        <strain evidence="3">2C</strain>
    </source>
</reference>